<comment type="caution">
    <text evidence="2">The sequence shown here is derived from an EMBL/GenBank/DDBJ whole genome shotgun (WGS) entry which is preliminary data.</text>
</comment>
<keyword evidence="1" id="KW-0732">Signal</keyword>
<dbReference type="EMBL" id="BAAATZ010000013">
    <property type="protein sequence ID" value="GAA2728253.1"/>
    <property type="molecule type" value="Genomic_DNA"/>
</dbReference>
<evidence type="ECO:0000256" key="1">
    <source>
        <dbReference type="SAM" id="SignalP"/>
    </source>
</evidence>
<feature type="signal peptide" evidence="1">
    <location>
        <begin position="1"/>
        <end position="23"/>
    </location>
</feature>
<proteinExistence type="predicted"/>
<evidence type="ECO:0000313" key="3">
    <source>
        <dbReference type="Proteomes" id="UP001501842"/>
    </source>
</evidence>
<protein>
    <recommendedName>
        <fullName evidence="4">Secreted protein</fullName>
    </recommendedName>
</protein>
<dbReference type="Proteomes" id="UP001501842">
    <property type="component" value="Unassembled WGS sequence"/>
</dbReference>
<organism evidence="2 3">
    <name type="scientific">Actinocorallia aurantiaca</name>
    <dbReference type="NCBI Taxonomy" id="46204"/>
    <lineage>
        <taxon>Bacteria</taxon>
        <taxon>Bacillati</taxon>
        <taxon>Actinomycetota</taxon>
        <taxon>Actinomycetes</taxon>
        <taxon>Streptosporangiales</taxon>
        <taxon>Thermomonosporaceae</taxon>
        <taxon>Actinocorallia</taxon>
    </lineage>
</organism>
<sequence length="135" mass="14737">MNVRKVLGMVVACGLLVTAPAVSAEAAPKPKVLKVTPKLKGKLAKLFHAKVRGYGGKYKKLRNTDVHYGRIGDRYWALSCLYYADSPVGATDCGTTFTRKGSRGVWKIKSLDGGFFCPAVPMPLYRAWKLKGTPC</sequence>
<gene>
    <name evidence="2" type="ORF">GCM10010439_36020</name>
</gene>
<dbReference type="RefSeq" id="WP_344451605.1">
    <property type="nucleotide sequence ID" value="NZ_BAAATZ010000013.1"/>
</dbReference>
<accession>A0ABN3UBL3</accession>
<evidence type="ECO:0000313" key="2">
    <source>
        <dbReference type="EMBL" id="GAA2728253.1"/>
    </source>
</evidence>
<name>A0ABN3UBL3_9ACTN</name>
<feature type="chain" id="PRO_5045943338" description="Secreted protein" evidence="1">
    <location>
        <begin position="24"/>
        <end position="135"/>
    </location>
</feature>
<evidence type="ECO:0008006" key="4">
    <source>
        <dbReference type="Google" id="ProtNLM"/>
    </source>
</evidence>
<reference evidence="2 3" key="1">
    <citation type="journal article" date="2019" name="Int. J. Syst. Evol. Microbiol.">
        <title>The Global Catalogue of Microorganisms (GCM) 10K type strain sequencing project: providing services to taxonomists for standard genome sequencing and annotation.</title>
        <authorList>
            <consortium name="The Broad Institute Genomics Platform"/>
            <consortium name="The Broad Institute Genome Sequencing Center for Infectious Disease"/>
            <person name="Wu L."/>
            <person name="Ma J."/>
        </authorList>
    </citation>
    <scope>NUCLEOTIDE SEQUENCE [LARGE SCALE GENOMIC DNA]</scope>
    <source>
        <strain evidence="2 3">JCM 8201</strain>
    </source>
</reference>
<keyword evidence="3" id="KW-1185">Reference proteome</keyword>